<dbReference type="Proteomes" id="UP000735874">
    <property type="component" value="Unassembled WGS sequence"/>
</dbReference>
<name>A0A329REM0_9STRA</name>
<dbReference type="Proteomes" id="UP000736787">
    <property type="component" value="Unassembled WGS sequence"/>
</dbReference>
<proteinExistence type="predicted"/>
<dbReference type="EMBL" id="RCML01001562">
    <property type="protein sequence ID" value="KAG2961711.1"/>
    <property type="molecule type" value="Genomic_DNA"/>
</dbReference>
<gene>
    <name evidence="6" type="ORF">PC110_g20588</name>
    <name evidence="1" type="ORF">PC113_g20495</name>
    <name evidence="2" type="ORF">PC115_g21727</name>
    <name evidence="3" type="ORF">PC117_g24193</name>
    <name evidence="4" type="ORF">PC118_g21823</name>
    <name evidence="5" type="ORF">PC129_g21818</name>
</gene>
<evidence type="ECO:0000313" key="1">
    <source>
        <dbReference type="EMBL" id="KAG2833871.1"/>
    </source>
</evidence>
<evidence type="ECO:0000313" key="2">
    <source>
        <dbReference type="EMBL" id="KAG2883118.1"/>
    </source>
</evidence>
<evidence type="ECO:0000313" key="5">
    <source>
        <dbReference type="EMBL" id="KAG3206256.1"/>
    </source>
</evidence>
<dbReference type="VEuPathDB" id="FungiDB:PC110_g20588"/>
<organism evidence="6 7">
    <name type="scientific">Phytophthora cactorum</name>
    <dbReference type="NCBI Taxonomy" id="29920"/>
    <lineage>
        <taxon>Eukaryota</taxon>
        <taxon>Sar</taxon>
        <taxon>Stramenopiles</taxon>
        <taxon>Oomycota</taxon>
        <taxon>Peronosporomycetes</taxon>
        <taxon>Peronosporales</taxon>
        <taxon>Peronosporaceae</taxon>
        <taxon>Phytophthora</taxon>
    </lineage>
</organism>
<evidence type="ECO:0000313" key="4">
    <source>
        <dbReference type="EMBL" id="KAG2961711.1"/>
    </source>
</evidence>
<reference evidence="5" key="2">
    <citation type="submission" date="2018-05" db="EMBL/GenBank/DDBJ databases">
        <title>Effector identification in a new, highly contiguous assembly of the strawberry crown rot pathogen Phytophthora cactorum.</title>
        <authorList>
            <person name="Armitage A.D."/>
            <person name="Nellist C.F."/>
            <person name="Bates H."/>
            <person name="Vickerstaff R.J."/>
            <person name="Harrison R.J."/>
        </authorList>
    </citation>
    <scope>NUCLEOTIDE SEQUENCE</scope>
    <source>
        <strain evidence="1">15-7</strain>
        <strain evidence="2">4032</strain>
        <strain evidence="3">4040</strain>
        <strain evidence="4">P415</strain>
        <strain evidence="5">P421</strain>
    </source>
</reference>
<dbReference type="EMBL" id="RCMK01001576">
    <property type="protein sequence ID" value="KAG2891673.1"/>
    <property type="molecule type" value="Genomic_DNA"/>
</dbReference>
<dbReference type="AlphaFoldDB" id="A0A329REM0"/>
<keyword evidence="7" id="KW-1185">Reference proteome</keyword>
<dbReference type="Proteomes" id="UP000697107">
    <property type="component" value="Unassembled WGS sequence"/>
</dbReference>
<evidence type="ECO:0000313" key="3">
    <source>
        <dbReference type="EMBL" id="KAG2891673.1"/>
    </source>
</evidence>
<dbReference type="EMBL" id="MJFZ01001165">
    <property type="protein sequence ID" value="RAW22974.1"/>
    <property type="molecule type" value="Genomic_DNA"/>
</dbReference>
<dbReference type="EMBL" id="RCMV01001850">
    <property type="protein sequence ID" value="KAG3206256.1"/>
    <property type="molecule type" value="Genomic_DNA"/>
</dbReference>
<accession>A0A329REM0</accession>
<dbReference type="Proteomes" id="UP000251314">
    <property type="component" value="Unassembled WGS sequence"/>
</dbReference>
<evidence type="ECO:0000313" key="7">
    <source>
        <dbReference type="Proteomes" id="UP000251314"/>
    </source>
</evidence>
<evidence type="ECO:0000313" key="6">
    <source>
        <dbReference type="EMBL" id="RAW22974.1"/>
    </source>
</evidence>
<dbReference type="Proteomes" id="UP000774804">
    <property type="component" value="Unassembled WGS sequence"/>
</dbReference>
<reference evidence="6 7" key="1">
    <citation type="submission" date="2018-01" db="EMBL/GenBank/DDBJ databases">
        <title>Draft genome of the strawberry crown rot pathogen Phytophthora cactorum.</title>
        <authorList>
            <person name="Armitage A.D."/>
            <person name="Lysoe E."/>
            <person name="Nellist C.F."/>
            <person name="Harrison R.J."/>
            <person name="Brurberg M.B."/>
        </authorList>
    </citation>
    <scope>NUCLEOTIDE SEQUENCE [LARGE SCALE GENOMIC DNA]</scope>
    <source>
        <strain evidence="6 7">10300</strain>
    </source>
</reference>
<dbReference type="EMBL" id="RCMI01001601">
    <property type="protein sequence ID" value="KAG2883118.1"/>
    <property type="molecule type" value="Genomic_DNA"/>
</dbReference>
<dbReference type="EMBL" id="RCMG01001187">
    <property type="protein sequence ID" value="KAG2833871.1"/>
    <property type="molecule type" value="Genomic_DNA"/>
</dbReference>
<comment type="caution">
    <text evidence="6">The sequence shown here is derived from an EMBL/GenBank/DDBJ whole genome shotgun (WGS) entry which is preliminary data.</text>
</comment>
<protein>
    <submittedName>
        <fullName evidence="6">Uncharacterized protein</fullName>
    </submittedName>
</protein>
<dbReference type="Proteomes" id="UP000760860">
    <property type="component" value="Unassembled WGS sequence"/>
</dbReference>
<sequence length="49" mass="5516">MKKHWSMAEKTFLSNGFSNEKELLSRISDDVANASSELTQNLFSGVHET</sequence>